<dbReference type="GO" id="GO:0005890">
    <property type="term" value="C:sodium:potassium-exchanging ATPase complex"/>
    <property type="evidence" value="ECO:0007669"/>
    <property type="project" value="InterPro"/>
</dbReference>
<accession>A0AAV4TPJ2</accession>
<dbReference type="Pfam" id="PF00287">
    <property type="entry name" value="Na_K-ATPase"/>
    <property type="match status" value="1"/>
</dbReference>
<dbReference type="AlphaFoldDB" id="A0AAV4TPJ2"/>
<keyword evidence="3" id="KW-0812">Transmembrane</keyword>
<protein>
    <recommendedName>
        <fullName evidence="9">Apolipoprotein B</fullName>
    </recommendedName>
</protein>
<name>A0AAV4TPJ2_9ARAC</name>
<evidence type="ECO:0000256" key="3">
    <source>
        <dbReference type="ARBA" id="ARBA00022692"/>
    </source>
</evidence>
<dbReference type="InterPro" id="IPR000402">
    <property type="entry name" value="Na/K_ATPase_sub_beta"/>
</dbReference>
<dbReference type="InterPro" id="IPR038702">
    <property type="entry name" value="Na/K_ATPase_sub_beta_sf"/>
</dbReference>
<evidence type="ECO:0000313" key="8">
    <source>
        <dbReference type="Proteomes" id="UP001054837"/>
    </source>
</evidence>
<evidence type="ECO:0000256" key="1">
    <source>
        <dbReference type="ARBA" id="ARBA00004606"/>
    </source>
</evidence>
<proteinExistence type="inferred from homology"/>
<sequence length="111" mass="12457">TADWVPRFTDFVPSEISDHYDPSFTPVLCFVKKTRGLATLPNLQVYPPKGFSHLFFPVSKFDPALYLPPMVAVKLNRVPRAVNVTVECSLVTPDAYLLWNNGKAVVTFRTA</sequence>
<dbReference type="GO" id="GO:0006813">
    <property type="term" value="P:potassium ion transport"/>
    <property type="evidence" value="ECO:0007669"/>
    <property type="project" value="InterPro"/>
</dbReference>
<dbReference type="EMBL" id="BPLQ01009814">
    <property type="protein sequence ID" value="GIY46760.1"/>
    <property type="molecule type" value="Genomic_DNA"/>
</dbReference>
<evidence type="ECO:0000256" key="4">
    <source>
        <dbReference type="ARBA" id="ARBA00022968"/>
    </source>
</evidence>
<gene>
    <name evidence="7" type="primary">AVEN_144977_1</name>
    <name evidence="7" type="ORF">CDAR_190611</name>
</gene>
<keyword evidence="4" id="KW-0735">Signal-anchor</keyword>
<evidence type="ECO:0008006" key="9">
    <source>
        <dbReference type="Google" id="ProtNLM"/>
    </source>
</evidence>
<dbReference type="GO" id="GO:0006814">
    <property type="term" value="P:sodium ion transport"/>
    <property type="evidence" value="ECO:0007669"/>
    <property type="project" value="InterPro"/>
</dbReference>
<feature type="non-terminal residue" evidence="7">
    <location>
        <position position="1"/>
    </location>
</feature>
<dbReference type="Proteomes" id="UP001054837">
    <property type="component" value="Unassembled WGS sequence"/>
</dbReference>
<evidence type="ECO:0000313" key="7">
    <source>
        <dbReference type="EMBL" id="GIY46760.1"/>
    </source>
</evidence>
<evidence type="ECO:0000256" key="5">
    <source>
        <dbReference type="ARBA" id="ARBA00022989"/>
    </source>
</evidence>
<comment type="caution">
    <text evidence="7">The sequence shown here is derived from an EMBL/GenBank/DDBJ whole genome shotgun (WGS) entry which is preliminary data.</text>
</comment>
<dbReference type="Gene3D" id="2.60.40.1660">
    <property type="entry name" value="Na, k-atpase alpha subunit"/>
    <property type="match status" value="1"/>
</dbReference>
<organism evidence="7 8">
    <name type="scientific">Caerostris darwini</name>
    <dbReference type="NCBI Taxonomy" id="1538125"/>
    <lineage>
        <taxon>Eukaryota</taxon>
        <taxon>Metazoa</taxon>
        <taxon>Ecdysozoa</taxon>
        <taxon>Arthropoda</taxon>
        <taxon>Chelicerata</taxon>
        <taxon>Arachnida</taxon>
        <taxon>Araneae</taxon>
        <taxon>Araneomorphae</taxon>
        <taxon>Entelegynae</taxon>
        <taxon>Araneoidea</taxon>
        <taxon>Araneidae</taxon>
        <taxon>Caerostris</taxon>
    </lineage>
</organism>
<keyword evidence="6" id="KW-0472">Membrane</keyword>
<comment type="subcellular location">
    <subcellularLocation>
        <location evidence="1">Membrane</location>
        <topology evidence="1">Single-pass type II membrane protein</topology>
    </subcellularLocation>
</comment>
<comment type="similarity">
    <text evidence="2">Belongs to the X(+)/potassium ATPases subunit beta family.</text>
</comment>
<evidence type="ECO:0000256" key="2">
    <source>
        <dbReference type="ARBA" id="ARBA00005876"/>
    </source>
</evidence>
<keyword evidence="8" id="KW-1185">Reference proteome</keyword>
<reference evidence="7 8" key="1">
    <citation type="submission" date="2021-06" db="EMBL/GenBank/DDBJ databases">
        <title>Caerostris darwini draft genome.</title>
        <authorList>
            <person name="Kono N."/>
            <person name="Arakawa K."/>
        </authorList>
    </citation>
    <scope>NUCLEOTIDE SEQUENCE [LARGE SCALE GENOMIC DNA]</scope>
</reference>
<evidence type="ECO:0000256" key="6">
    <source>
        <dbReference type="ARBA" id="ARBA00023136"/>
    </source>
</evidence>
<keyword evidence="5" id="KW-1133">Transmembrane helix</keyword>